<accession>A0A517WDF0</accession>
<organism evidence="1 2">
    <name type="scientific">Gimesia chilikensis</name>
    <dbReference type="NCBI Taxonomy" id="2605989"/>
    <lineage>
        <taxon>Bacteria</taxon>
        <taxon>Pseudomonadati</taxon>
        <taxon>Planctomycetota</taxon>
        <taxon>Planctomycetia</taxon>
        <taxon>Planctomycetales</taxon>
        <taxon>Planctomycetaceae</taxon>
        <taxon>Gimesia</taxon>
    </lineage>
</organism>
<gene>
    <name evidence="1" type="ORF">V6x_30050</name>
</gene>
<proteinExistence type="predicted"/>
<dbReference type="EMBL" id="CP036347">
    <property type="protein sequence ID" value="QDU03293.1"/>
    <property type="molecule type" value="Genomic_DNA"/>
</dbReference>
<dbReference type="RefSeq" id="WP_145041010.1">
    <property type="nucleotide sequence ID" value="NZ_CP036347.1"/>
</dbReference>
<name>A0A517WDF0_9PLAN</name>
<evidence type="ECO:0000313" key="1">
    <source>
        <dbReference type="EMBL" id="QDU03293.1"/>
    </source>
</evidence>
<protein>
    <submittedName>
        <fullName evidence="1">Uncharacterized protein</fullName>
    </submittedName>
</protein>
<dbReference type="Proteomes" id="UP000320722">
    <property type="component" value="Chromosome"/>
</dbReference>
<dbReference type="AlphaFoldDB" id="A0A517WDF0"/>
<reference evidence="1 2" key="1">
    <citation type="submission" date="2019-02" db="EMBL/GenBank/DDBJ databases">
        <title>Deep-cultivation of Planctomycetes and their phenomic and genomic characterization uncovers novel biology.</title>
        <authorList>
            <person name="Wiegand S."/>
            <person name="Jogler M."/>
            <person name="Boedeker C."/>
            <person name="Pinto D."/>
            <person name="Vollmers J."/>
            <person name="Rivas-Marin E."/>
            <person name="Kohn T."/>
            <person name="Peeters S.H."/>
            <person name="Heuer A."/>
            <person name="Rast P."/>
            <person name="Oberbeckmann S."/>
            <person name="Bunk B."/>
            <person name="Jeske O."/>
            <person name="Meyerdierks A."/>
            <person name="Storesund J.E."/>
            <person name="Kallscheuer N."/>
            <person name="Luecker S."/>
            <person name="Lage O.M."/>
            <person name="Pohl T."/>
            <person name="Merkel B.J."/>
            <person name="Hornburger P."/>
            <person name="Mueller R.-W."/>
            <person name="Bruemmer F."/>
            <person name="Labrenz M."/>
            <person name="Spormann A.M."/>
            <person name="Op den Camp H."/>
            <person name="Overmann J."/>
            <person name="Amann R."/>
            <person name="Jetten M.S.M."/>
            <person name="Mascher T."/>
            <person name="Medema M.H."/>
            <person name="Devos D.P."/>
            <person name="Kaster A.-K."/>
            <person name="Ovreas L."/>
            <person name="Rohde M."/>
            <person name="Galperin M.Y."/>
            <person name="Jogler C."/>
        </authorList>
    </citation>
    <scope>NUCLEOTIDE SEQUENCE [LARGE SCALE GENOMIC DNA]</scope>
    <source>
        <strain evidence="1 2">V6</strain>
    </source>
</reference>
<evidence type="ECO:0000313" key="2">
    <source>
        <dbReference type="Proteomes" id="UP000320722"/>
    </source>
</evidence>
<sequence length="159" mass="17732">MVRRFIFYLSLFGFLILPASESIVVSQTGQFKNSRQTFTAWPWPVALPSDSSPEIKAAADRLSKALRNPLAVIQTDQNPVCALWLEIGSWPPNPSTPGYVILIQPGGGQIIASDLKQLEKDISRLHQLKRIRNGKTELPIGVITSYPTISESCFLRIRK</sequence>